<accession>A0A6S6VU27</accession>
<gene>
    <name evidence="2" type="ORF">PTTW11_03479</name>
</gene>
<protein>
    <submittedName>
        <fullName evidence="2">S-adenosyl-L-methionine-dependent methyltransferase</fullName>
    </submittedName>
</protein>
<evidence type="ECO:0000313" key="2">
    <source>
        <dbReference type="EMBL" id="CAE7022761.1"/>
    </source>
</evidence>
<sequence length="332" mass="35286">MTQPTTVNMTFDTSLVDVKQTPPPSNETVSFTSTTASDSTIEMPPAPNPAPTKPIQHIPTQAAYNQWASIYDTDGNILQAIDDLELSSLLPALLSSVSSSAGTGGEGGNEINMLDLGCGTGRNTAKLLRHAWGARRVNVVGLDFSEKMLGVAGGKLGNLVEGQGEDGRVKVELRLECCDCFPTATISPTSTSITATSPLPHPLQALPPFNLTISTLVLEHIPLAPFFATLSATLAPGGVALVTNMHEDMGRSSQAGFLREDGVKVRGRSWVYGIEEVMECARGVGLEVKEVKERAVGKEDLGVNGSWGLGDRGRKWVGVRVWVGFVFVKRGV</sequence>
<dbReference type="InterPro" id="IPR029063">
    <property type="entry name" value="SAM-dependent_MTases_sf"/>
</dbReference>
<dbReference type="Proteomes" id="UP000472372">
    <property type="component" value="Chromosome 3"/>
</dbReference>
<keyword evidence="2" id="KW-0808">Transferase</keyword>
<organism evidence="2 3">
    <name type="scientific">Pyrenophora teres f. teres</name>
    <dbReference type="NCBI Taxonomy" id="97479"/>
    <lineage>
        <taxon>Eukaryota</taxon>
        <taxon>Fungi</taxon>
        <taxon>Dikarya</taxon>
        <taxon>Ascomycota</taxon>
        <taxon>Pezizomycotina</taxon>
        <taxon>Dothideomycetes</taxon>
        <taxon>Pleosporomycetidae</taxon>
        <taxon>Pleosporales</taxon>
        <taxon>Pleosporineae</taxon>
        <taxon>Pleosporaceae</taxon>
        <taxon>Pyrenophora</taxon>
    </lineage>
</organism>
<evidence type="ECO:0000256" key="1">
    <source>
        <dbReference type="SAM" id="MobiDB-lite"/>
    </source>
</evidence>
<reference evidence="2" key="1">
    <citation type="submission" date="2021-02" db="EMBL/GenBank/DDBJ databases">
        <authorList>
            <person name="Syme A R."/>
            <person name="Syme A R."/>
            <person name="Moolhuijzen P."/>
        </authorList>
    </citation>
    <scope>NUCLEOTIDE SEQUENCE</scope>
    <source>
        <strain evidence="2">W1-1</strain>
    </source>
</reference>
<dbReference type="Gene3D" id="3.40.50.150">
    <property type="entry name" value="Vaccinia Virus protein VP39"/>
    <property type="match status" value="1"/>
</dbReference>
<keyword evidence="2" id="KW-0489">Methyltransferase</keyword>
<feature type="compositionally biased region" description="Polar residues" evidence="1">
    <location>
        <begin position="26"/>
        <end position="40"/>
    </location>
</feature>
<dbReference type="GO" id="GO:0032259">
    <property type="term" value="P:methylation"/>
    <property type="evidence" value="ECO:0007669"/>
    <property type="project" value="UniProtKB-KW"/>
</dbReference>
<proteinExistence type="predicted"/>
<feature type="region of interest" description="Disordered" evidence="1">
    <location>
        <begin position="16"/>
        <end position="56"/>
    </location>
</feature>
<dbReference type="Pfam" id="PF13489">
    <property type="entry name" value="Methyltransf_23"/>
    <property type="match status" value="1"/>
</dbReference>
<dbReference type="GO" id="GO:0010420">
    <property type="term" value="F:polyprenyldihydroxybenzoate methyltransferase activity"/>
    <property type="evidence" value="ECO:0007669"/>
    <property type="project" value="TreeGrafter"/>
</dbReference>
<dbReference type="CDD" id="cd02440">
    <property type="entry name" value="AdoMet_MTases"/>
    <property type="match status" value="1"/>
</dbReference>
<dbReference type="PANTHER" id="PTHR43464:SF52">
    <property type="entry name" value="PUTATIVE-RELATED"/>
    <property type="match status" value="1"/>
</dbReference>
<dbReference type="SUPFAM" id="SSF53335">
    <property type="entry name" value="S-adenosyl-L-methionine-dependent methyltransferases"/>
    <property type="match status" value="1"/>
</dbReference>
<name>A0A6S6VU27_9PLEO</name>
<evidence type="ECO:0000313" key="3">
    <source>
        <dbReference type="Proteomes" id="UP000472372"/>
    </source>
</evidence>
<dbReference type="PANTHER" id="PTHR43464">
    <property type="entry name" value="METHYLTRANSFERASE"/>
    <property type="match status" value="1"/>
</dbReference>
<dbReference type="EMBL" id="HG992979">
    <property type="protein sequence ID" value="CAE7022761.1"/>
    <property type="molecule type" value="Genomic_DNA"/>
</dbReference>
<dbReference type="AlphaFoldDB" id="A0A6S6VU27"/>